<comment type="caution">
    <text evidence="3">The sequence shown here is derived from an EMBL/GenBank/DDBJ whole genome shotgun (WGS) entry which is preliminary data.</text>
</comment>
<dbReference type="OrthoDB" id="20872at2759"/>
<dbReference type="Proteomes" id="UP000094444">
    <property type="component" value="Unassembled WGS sequence"/>
</dbReference>
<evidence type="ECO:0000313" key="4">
    <source>
        <dbReference type="Proteomes" id="UP000094444"/>
    </source>
</evidence>
<dbReference type="Pfam" id="PF26640">
    <property type="entry name" value="DUF8212"/>
    <property type="match status" value="1"/>
</dbReference>
<dbReference type="InParanoid" id="A0A2P5HTL9"/>
<gene>
    <name evidence="3" type="ORF">DHEL01_v208004</name>
</gene>
<dbReference type="InterPro" id="IPR010730">
    <property type="entry name" value="HET"/>
</dbReference>
<evidence type="ECO:0000259" key="2">
    <source>
        <dbReference type="Pfam" id="PF26640"/>
    </source>
</evidence>
<feature type="domain" description="DUF8212" evidence="2">
    <location>
        <begin position="191"/>
        <end position="255"/>
    </location>
</feature>
<protein>
    <submittedName>
        <fullName evidence="3">Uncharacterized protein</fullName>
    </submittedName>
</protein>
<proteinExistence type="predicted"/>
<dbReference type="PANTHER" id="PTHR10622">
    <property type="entry name" value="HET DOMAIN-CONTAINING PROTEIN"/>
    <property type="match status" value="1"/>
</dbReference>
<dbReference type="Pfam" id="PF06985">
    <property type="entry name" value="HET"/>
    <property type="match status" value="1"/>
</dbReference>
<keyword evidence="4" id="KW-1185">Reference proteome</keyword>
<dbReference type="STRING" id="158607.A0A2P5HTL9"/>
<reference evidence="3" key="1">
    <citation type="submission" date="2017-09" db="EMBL/GenBank/DDBJ databases">
        <title>Polyketide synthases of a Diaporthe helianthi virulent isolate.</title>
        <authorList>
            <person name="Baroncelli R."/>
        </authorList>
    </citation>
    <scope>NUCLEOTIDE SEQUENCE [LARGE SCALE GENOMIC DNA]</scope>
    <source>
        <strain evidence="3">7/96</strain>
    </source>
</reference>
<sequence>MQDLEAVRHKAGFQKIQNTCRIARRLWRYAWIDTCCIDKTSSAELTEAINSMFRYYRTAEVCYVLLSDFPTLPARIPERERLAQVARNLKSCKWFTRGWALQELIAPGRLEFFDDHWNFLGEKSDLEGPLSDITRIDETVLKDSSRLSEIPVARRMSWASGRQTAREEDVAYCLLGIFDITMPLLYGEGSKAFLRLQEEIARQSSELSIFAWESGSARTEHRRDDANASRKENQYSGIFSESPADFANFATLRMHRVKLTSMEEMTMTNIGLRLSGAHITTHNNNIVLGLNCLRHSPKDGSVEWMGIYLERFGLTYVRTKPSTVHTSASKHFWGKEPVRVTQPIYIQPRLLPEQKRRTEALG</sequence>
<evidence type="ECO:0000313" key="3">
    <source>
        <dbReference type="EMBL" id="POS73599.1"/>
    </source>
</evidence>
<organism evidence="3 4">
    <name type="scientific">Diaporthe helianthi</name>
    <dbReference type="NCBI Taxonomy" id="158607"/>
    <lineage>
        <taxon>Eukaryota</taxon>
        <taxon>Fungi</taxon>
        <taxon>Dikarya</taxon>
        <taxon>Ascomycota</taxon>
        <taxon>Pezizomycotina</taxon>
        <taxon>Sordariomycetes</taxon>
        <taxon>Sordariomycetidae</taxon>
        <taxon>Diaporthales</taxon>
        <taxon>Diaporthaceae</taxon>
        <taxon>Diaporthe</taxon>
    </lineage>
</organism>
<dbReference type="AlphaFoldDB" id="A0A2P5HTL9"/>
<evidence type="ECO:0000259" key="1">
    <source>
        <dbReference type="Pfam" id="PF06985"/>
    </source>
</evidence>
<dbReference type="EMBL" id="MAVT02000768">
    <property type="protein sequence ID" value="POS73599.1"/>
    <property type="molecule type" value="Genomic_DNA"/>
</dbReference>
<feature type="domain" description="Heterokaryon incompatibility" evidence="1">
    <location>
        <begin position="16"/>
        <end position="67"/>
    </location>
</feature>
<dbReference type="InterPro" id="IPR058525">
    <property type="entry name" value="DUF8212"/>
</dbReference>
<accession>A0A2P5HTL9</accession>
<dbReference type="PANTHER" id="PTHR10622:SF12">
    <property type="entry name" value="HET DOMAIN-CONTAINING PROTEIN"/>
    <property type="match status" value="1"/>
</dbReference>
<name>A0A2P5HTL9_DIAHE</name>